<name>A0A3M7RM42_BRAPC</name>
<evidence type="ECO:0000313" key="8">
    <source>
        <dbReference type="Proteomes" id="UP000276133"/>
    </source>
</evidence>
<keyword evidence="8" id="KW-1185">Reference proteome</keyword>
<protein>
    <submittedName>
        <fullName evidence="7">Sorting and assembly machinery component 50-like protein</fullName>
    </submittedName>
</protein>
<keyword evidence="4" id="KW-0812">Transmembrane</keyword>
<dbReference type="InterPro" id="IPR000184">
    <property type="entry name" value="Bac_surfAg_D15"/>
</dbReference>
<dbReference type="EMBL" id="REGN01003084">
    <property type="protein sequence ID" value="RNA24632.1"/>
    <property type="molecule type" value="Genomic_DNA"/>
</dbReference>
<comment type="caution">
    <text evidence="7">The sequence shown here is derived from an EMBL/GenBank/DDBJ whole genome shotgun (WGS) entry which is preliminary data.</text>
</comment>
<gene>
    <name evidence="7" type="ORF">BpHYR1_017799</name>
</gene>
<reference evidence="7 8" key="1">
    <citation type="journal article" date="2018" name="Sci. Rep.">
        <title>Genomic signatures of local adaptation to the degree of environmental predictability in rotifers.</title>
        <authorList>
            <person name="Franch-Gras L."/>
            <person name="Hahn C."/>
            <person name="Garcia-Roger E.M."/>
            <person name="Carmona M.J."/>
            <person name="Serra M."/>
            <person name="Gomez A."/>
        </authorList>
    </citation>
    <scope>NUCLEOTIDE SEQUENCE [LARGE SCALE GENOMIC DNA]</scope>
    <source>
        <strain evidence="7">HYR1</strain>
    </source>
</reference>
<evidence type="ECO:0000256" key="5">
    <source>
        <dbReference type="ARBA" id="ARBA00023136"/>
    </source>
</evidence>
<organism evidence="7 8">
    <name type="scientific">Brachionus plicatilis</name>
    <name type="common">Marine rotifer</name>
    <name type="synonym">Brachionus muelleri</name>
    <dbReference type="NCBI Taxonomy" id="10195"/>
    <lineage>
        <taxon>Eukaryota</taxon>
        <taxon>Metazoa</taxon>
        <taxon>Spiralia</taxon>
        <taxon>Gnathifera</taxon>
        <taxon>Rotifera</taxon>
        <taxon>Eurotatoria</taxon>
        <taxon>Monogononta</taxon>
        <taxon>Pseudotrocha</taxon>
        <taxon>Ploima</taxon>
        <taxon>Brachionidae</taxon>
        <taxon>Brachionus</taxon>
    </lineage>
</organism>
<dbReference type="PANTHER" id="PTHR12815:SF18">
    <property type="entry name" value="SORTING AND ASSEMBLY MACHINERY COMPONENT 50 HOMOLOG"/>
    <property type="match status" value="1"/>
</dbReference>
<dbReference type="AlphaFoldDB" id="A0A3M7RM42"/>
<evidence type="ECO:0000256" key="1">
    <source>
        <dbReference type="ARBA" id="ARBA00004374"/>
    </source>
</evidence>
<evidence type="ECO:0000256" key="2">
    <source>
        <dbReference type="ARBA" id="ARBA00010913"/>
    </source>
</evidence>
<dbReference type="GO" id="GO:0045040">
    <property type="term" value="P:protein insertion into mitochondrial outer membrane"/>
    <property type="evidence" value="ECO:0007669"/>
    <property type="project" value="TreeGrafter"/>
</dbReference>
<dbReference type="PANTHER" id="PTHR12815">
    <property type="entry name" value="SORTING AND ASSEMBLY MACHINERY SAMM50 PROTEIN FAMILY MEMBER"/>
    <property type="match status" value="1"/>
</dbReference>
<dbReference type="Proteomes" id="UP000276133">
    <property type="component" value="Unassembled WGS sequence"/>
</dbReference>
<keyword evidence="3" id="KW-1134">Transmembrane beta strand</keyword>
<dbReference type="OrthoDB" id="1724197at2759"/>
<dbReference type="Gene3D" id="2.40.160.50">
    <property type="entry name" value="membrane protein fhac: a member of the omp85/tpsb transporter family"/>
    <property type="match status" value="1"/>
</dbReference>
<evidence type="ECO:0000256" key="3">
    <source>
        <dbReference type="ARBA" id="ARBA00022452"/>
    </source>
</evidence>
<comment type="similarity">
    <text evidence="2">Belongs to the SAM50/omp85 family.</text>
</comment>
<dbReference type="GO" id="GO:0033108">
    <property type="term" value="P:mitochondrial respiratory chain complex assembly"/>
    <property type="evidence" value="ECO:0007669"/>
    <property type="project" value="TreeGrafter"/>
</dbReference>
<dbReference type="GO" id="GO:0005741">
    <property type="term" value="C:mitochondrial outer membrane"/>
    <property type="evidence" value="ECO:0007669"/>
    <property type="project" value="UniProtKB-SubCell"/>
</dbReference>
<dbReference type="InterPro" id="IPR039910">
    <property type="entry name" value="D15-like"/>
</dbReference>
<comment type="subcellular location">
    <subcellularLocation>
        <location evidence="1">Mitochondrion outer membrane</location>
        <topology evidence="1">Multi-pass membrane protein</topology>
    </subcellularLocation>
</comment>
<accession>A0A3M7RM42</accession>
<evidence type="ECO:0000256" key="4">
    <source>
        <dbReference type="ARBA" id="ARBA00022692"/>
    </source>
</evidence>
<evidence type="ECO:0000313" key="7">
    <source>
        <dbReference type="EMBL" id="RNA24632.1"/>
    </source>
</evidence>
<dbReference type="STRING" id="10195.A0A3M7RM42"/>
<evidence type="ECO:0000259" key="6">
    <source>
        <dbReference type="Pfam" id="PF01103"/>
    </source>
</evidence>
<proteinExistence type="inferred from homology"/>
<keyword evidence="5" id="KW-0472">Membrane</keyword>
<dbReference type="Pfam" id="PF01103">
    <property type="entry name" value="Omp85"/>
    <property type="match status" value="1"/>
</dbReference>
<sequence>MYRTATIDFSKVKCYVKSIDITGIERSNDDYIKKHIGSEIFHSENFEQMLEKSQEIRSRLIKLGCFKSVDIVIDADKSEKSSKSYKVMVEVEEQNPIGGNINTSIGNNEGSLSSSIYLPNIFGKGERLTAEYTYGTRNHVDYRLNYSSPINQNPDKHFSVSTFRTSNDFSWSKYKQTDSGFTVDILTPFEFLLKNKYQIKGTHLLTYEAIWRHLVSYMDSAFAIREQSGHSLKSSIRYTNLIDRRDHSALPTSGGFLKTSVELAGLGGDVKFFRYNSDYQYTRTFFKYFTTQISLSEGLILPLKKTETISVMDKYFLGGPLSLRGFKNRGAGPHSDDCSLGNDVYWLAGAHLYTPLPFLHNNKKLNWLKTHSFANVGSILSHNQIKEMISEQNAGMLLNNTRLSIGTGIVIGFGNIARLELNYVWPLWKLNGDK</sequence>
<feature type="domain" description="Bacterial surface antigen (D15)" evidence="6">
    <location>
        <begin position="120"/>
        <end position="434"/>
    </location>
</feature>